<evidence type="ECO:0000313" key="1">
    <source>
        <dbReference type="EMBL" id="MFC5366118.1"/>
    </source>
</evidence>
<dbReference type="InterPro" id="IPR009959">
    <property type="entry name" value="Cyclase_SnoaL-like"/>
</dbReference>
<keyword evidence="2" id="KW-1185">Reference proteome</keyword>
<dbReference type="AlphaFoldDB" id="A0ABD5R7Z5"/>
<dbReference type="RefSeq" id="WP_227228523.1">
    <property type="nucleotide sequence ID" value="NZ_JAJCVJ010000001.1"/>
</dbReference>
<proteinExistence type="predicted"/>
<dbReference type="Gene3D" id="3.10.450.50">
    <property type="match status" value="1"/>
</dbReference>
<dbReference type="SUPFAM" id="SSF54427">
    <property type="entry name" value="NTF2-like"/>
    <property type="match status" value="1"/>
</dbReference>
<accession>A0ABD5R7Z5</accession>
<protein>
    <submittedName>
        <fullName evidence="1">Ester cyclase</fullName>
    </submittedName>
</protein>
<organism evidence="1 2">
    <name type="scientific">Salinirubrum litoreum</name>
    <dbReference type="NCBI Taxonomy" id="1126234"/>
    <lineage>
        <taxon>Archaea</taxon>
        <taxon>Methanobacteriati</taxon>
        <taxon>Methanobacteriota</taxon>
        <taxon>Stenosarchaea group</taxon>
        <taxon>Halobacteria</taxon>
        <taxon>Halobacteriales</taxon>
        <taxon>Haloferacaceae</taxon>
        <taxon>Salinirubrum</taxon>
    </lineage>
</organism>
<dbReference type="EMBL" id="JBHSKX010000001">
    <property type="protein sequence ID" value="MFC5366118.1"/>
    <property type="molecule type" value="Genomic_DNA"/>
</dbReference>
<sequence length="176" mass="19892">MATEPQTSEQTSEYVETERRLVEEVFNEGTISVIDEIHTPDYVGHWFLPRGGEAGIPELKEFVAGIHEGFDDFRMDEEFVLADGDMVTLGFRTSGTHAGEFMGIPATDERGESVGIMVHRYEDGKIAEGWAVWDQLGMLQRLGVVPEEFHLSDFLETALTLTKQDVLKRTRRKDRG</sequence>
<dbReference type="PANTHER" id="PTHR38436:SF1">
    <property type="entry name" value="ESTER CYCLASE"/>
    <property type="match status" value="1"/>
</dbReference>
<evidence type="ECO:0000313" key="2">
    <source>
        <dbReference type="Proteomes" id="UP001596201"/>
    </source>
</evidence>
<dbReference type="Proteomes" id="UP001596201">
    <property type="component" value="Unassembled WGS sequence"/>
</dbReference>
<reference evidence="1 2" key="1">
    <citation type="journal article" date="2019" name="Int. J. Syst. Evol. Microbiol.">
        <title>The Global Catalogue of Microorganisms (GCM) 10K type strain sequencing project: providing services to taxonomists for standard genome sequencing and annotation.</title>
        <authorList>
            <consortium name="The Broad Institute Genomics Platform"/>
            <consortium name="The Broad Institute Genome Sequencing Center for Infectious Disease"/>
            <person name="Wu L."/>
            <person name="Ma J."/>
        </authorList>
    </citation>
    <scope>NUCLEOTIDE SEQUENCE [LARGE SCALE GENOMIC DNA]</scope>
    <source>
        <strain evidence="1 2">CGMCC 1.12237</strain>
    </source>
</reference>
<comment type="caution">
    <text evidence="1">The sequence shown here is derived from an EMBL/GenBank/DDBJ whole genome shotgun (WGS) entry which is preliminary data.</text>
</comment>
<gene>
    <name evidence="1" type="ORF">ACFPJ5_04155</name>
</gene>
<dbReference type="PANTHER" id="PTHR38436">
    <property type="entry name" value="POLYKETIDE CYCLASE SNOAL-LIKE DOMAIN"/>
    <property type="match status" value="1"/>
</dbReference>
<name>A0ABD5R7Z5_9EURY</name>
<dbReference type="InterPro" id="IPR032710">
    <property type="entry name" value="NTF2-like_dom_sf"/>
</dbReference>
<dbReference type="Pfam" id="PF07366">
    <property type="entry name" value="SnoaL"/>
    <property type="match status" value="1"/>
</dbReference>